<dbReference type="PANTHER" id="PTHR32086">
    <property type="entry name" value="FANCONI ANEMIA GROUP D2 PROTEIN"/>
    <property type="match status" value="1"/>
</dbReference>
<keyword evidence="3" id="KW-0832">Ubl conjugation</keyword>
<feature type="region of interest" description="Disordered" evidence="6">
    <location>
        <begin position="261"/>
        <end position="284"/>
    </location>
</feature>
<dbReference type="GO" id="GO:1990918">
    <property type="term" value="P:double-strand break repair involved in meiotic recombination"/>
    <property type="evidence" value="ECO:0007669"/>
    <property type="project" value="TreeGrafter"/>
</dbReference>
<dbReference type="Proteomes" id="UP001458880">
    <property type="component" value="Unassembled WGS sequence"/>
</dbReference>
<dbReference type="GO" id="GO:0031573">
    <property type="term" value="P:mitotic intra-S DNA damage checkpoint signaling"/>
    <property type="evidence" value="ECO:0007669"/>
    <property type="project" value="TreeGrafter"/>
</dbReference>
<dbReference type="GO" id="GO:0005634">
    <property type="term" value="C:nucleus"/>
    <property type="evidence" value="ECO:0007669"/>
    <property type="project" value="UniProtKB-SubCell"/>
</dbReference>
<evidence type="ECO:0000256" key="3">
    <source>
        <dbReference type="ARBA" id="ARBA00022843"/>
    </source>
</evidence>
<gene>
    <name evidence="7" type="ORF">QE152_g639</name>
</gene>
<dbReference type="InterPro" id="IPR029448">
    <property type="entry name" value="FANCD2"/>
</dbReference>
<accession>A0AAW1NJ99</accession>
<evidence type="ECO:0000256" key="1">
    <source>
        <dbReference type="ARBA" id="ARBA00004123"/>
    </source>
</evidence>
<evidence type="ECO:0000256" key="5">
    <source>
        <dbReference type="ARBA" id="ARBA00093456"/>
    </source>
</evidence>
<name>A0AAW1NJ99_POPJA</name>
<protein>
    <submittedName>
        <fullName evidence="7">Fanconi anemia protein FancD2 nuclease</fullName>
    </submittedName>
</protein>
<evidence type="ECO:0000313" key="8">
    <source>
        <dbReference type="Proteomes" id="UP001458880"/>
    </source>
</evidence>
<dbReference type="GO" id="GO:0070182">
    <property type="term" value="F:DNA polymerase binding"/>
    <property type="evidence" value="ECO:0007669"/>
    <property type="project" value="TreeGrafter"/>
</dbReference>
<comment type="caution">
    <text evidence="7">The sequence shown here is derived from an EMBL/GenBank/DDBJ whole genome shotgun (WGS) entry which is preliminary data.</text>
</comment>
<keyword evidence="4" id="KW-0539">Nucleus</keyword>
<dbReference type="GO" id="GO:0000793">
    <property type="term" value="C:condensed chromosome"/>
    <property type="evidence" value="ECO:0007669"/>
    <property type="project" value="TreeGrafter"/>
</dbReference>
<dbReference type="GO" id="GO:0036297">
    <property type="term" value="P:interstrand cross-link repair"/>
    <property type="evidence" value="ECO:0007669"/>
    <property type="project" value="TreeGrafter"/>
</dbReference>
<dbReference type="GO" id="GO:0007129">
    <property type="term" value="P:homologous chromosome pairing at meiosis"/>
    <property type="evidence" value="ECO:0007669"/>
    <property type="project" value="TreeGrafter"/>
</dbReference>
<evidence type="ECO:0000313" key="7">
    <source>
        <dbReference type="EMBL" id="KAK9758759.1"/>
    </source>
</evidence>
<keyword evidence="8" id="KW-1185">Reference proteome</keyword>
<proteinExistence type="inferred from homology"/>
<dbReference type="EMBL" id="JASPKY010000003">
    <property type="protein sequence ID" value="KAK9758759.1"/>
    <property type="molecule type" value="Genomic_DNA"/>
</dbReference>
<evidence type="ECO:0000256" key="2">
    <source>
        <dbReference type="ARBA" id="ARBA00022499"/>
    </source>
</evidence>
<comment type="similarity">
    <text evidence="5">Belongs to the Fanconi anemia protein FANCD2 family.</text>
</comment>
<dbReference type="AlphaFoldDB" id="A0AAW1NJ99"/>
<reference evidence="7 8" key="1">
    <citation type="journal article" date="2024" name="BMC Genomics">
        <title>De novo assembly and annotation of Popillia japonica's genome with initial clues to its potential as an invasive pest.</title>
        <authorList>
            <person name="Cucini C."/>
            <person name="Boschi S."/>
            <person name="Funari R."/>
            <person name="Cardaioli E."/>
            <person name="Iannotti N."/>
            <person name="Marturano G."/>
            <person name="Paoli F."/>
            <person name="Bruttini M."/>
            <person name="Carapelli A."/>
            <person name="Frati F."/>
            <person name="Nardi F."/>
        </authorList>
    </citation>
    <scope>NUCLEOTIDE SEQUENCE [LARGE SCALE GENOMIC DNA]</scope>
    <source>
        <strain evidence="7">DMR45628</strain>
    </source>
</reference>
<evidence type="ECO:0000256" key="6">
    <source>
        <dbReference type="SAM" id="MobiDB-lite"/>
    </source>
</evidence>
<keyword evidence="2" id="KW-1017">Isopeptide bond</keyword>
<evidence type="ECO:0000256" key="4">
    <source>
        <dbReference type="ARBA" id="ARBA00023242"/>
    </source>
</evidence>
<dbReference type="Pfam" id="PF14631">
    <property type="entry name" value="FancD2"/>
    <property type="match status" value="1"/>
</dbReference>
<comment type="subcellular location">
    <subcellularLocation>
        <location evidence="1">Nucleus</location>
    </subcellularLocation>
</comment>
<organism evidence="7 8">
    <name type="scientific">Popillia japonica</name>
    <name type="common">Japanese beetle</name>
    <dbReference type="NCBI Taxonomy" id="7064"/>
    <lineage>
        <taxon>Eukaryota</taxon>
        <taxon>Metazoa</taxon>
        <taxon>Ecdysozoa</taxon>
        <taxon>Arthropoda</taxon>
        <taxon>Hexapoda</taxon>
        <taxon>Insecta</taxon>
        <taxon>Pterygota</taxon>
        <taxon>Neoptera</taxon>
        <taxon>Endopterygota</taxon>
        <taxon>Coleoptera</taxon>
        <taxon>Polyphaga</taxon>
        <taxon>Scarabaeiformia</taxon>
        <taxon>Scarabaeidae</taxon>
        <taxon>Rutelinae</taxon>
        <taxon>Popillia</taxon>
    </lineage>
</organism>
<dbReference type="PANTHER" id="PTHR32086:SF0">
    <property type="entry name" value="FANCONI ANEMIA GROUP D2 PROTEIN"/>
    <property type="match status" value="1"/>
</dbReference>
<sequence>MKNEPTDKEKESKQVVVMNKLQILSASKVQYEGWMNLYINITNFKTGYKPIDILILVMLHSTTTNRKRPIEALIKKHVKSALLKRQQLELAFEKYFIKQLLDDYFKSILEIASSLFRNPTDQLSIEFASNIFILLFENENIISVQQQDILHTLMLLTSGWETKNIGDILKILLELSKLKRLKSHIPQLMGLLERVDTFELKDAKQVFELLCYLTCNNPDEMTSRLKDELHMLIRKQMSCVKRPLKQRGITAAVVMAKHIAATSEQQESEDDSERTLADISNLPSGAPQDSANLLELARNAAANIPELLGLYYDQLASMLMRAPNLDRTFMKWLQENVQEEFENTYTQHEVPEKINDVPVYPQFCLNEESELNENFYVNIAGLTMKSYPNTSAINLLAPLFRMFRMLCSKYQGDLEAIDAVLGSAVLLPELEDFSMYDRNQSKMVADSLFHCINWFREIASAFVKHSNKKVRKVRVKLMKRIGHLVELERLLVKCLKEQIPDHKLPPSYFYDILPSAAKGSPIKTKSVARIKQPSKKKLKKNTGEAVDSILNDSTASTSATFVATQKRKAPSAKRRVQSIPKPEFRELDTDLIILLKYPLNLSEENSDSPDITIRIAVFQYVLSDVVEKLDLVVNNKNLGMSNLGEINTANLIKDCVKFAPKVFKNFKIISEAVKKMLDKVEDVYDHADLYTNEAKTLKNSFFLCLEYFKLLFSWKGDCVQSLADEDTPSQSIKYFCRSIANRFHTTIDQCLSLQAAVSYVKILEALYQFNKENGEIKLALIGSSTHFLNKRWYNDSGDIDTGKLQHLNLDILIKHFLDGVNIKKMSEIVDILQTQIKTLETKDDYLEMMESINKTSFPVLYRNICHSTLEQLKIEITSLTNKKHLVLWKTTATIMCGLVNISKIQDNKQNYISLLQKSNAILKVFLSHGIPIMEIMLKSKPDEIVDIFKTLQITTRFLHNLCCTSKLTKDSSIMAHVPKFKETLETLVYRVKAALVANDCSGAFWMGNLKNKDLDGEEISSQPSTITDVDGSEIGDPEEEEEIWTVRKSRHNHLPSLMSMGVKSVILKRKRNYHLTIVMMIF</sequence>